<accession>A0A9P0TVM8</accession>
<protein>
    <submittedName>
        <fullName evidence="1">Uncharacterized protein</fullName>
    </submittedName>
</protein>
<comment type="caution">
    <text evidence="1">The sequence shown here is derived from an EMBL/GenBank/DDBJ whole genome shotgun (WGS) entry which is preliminary data.</text>
</comment>
<evidence type="ECO:0000313" key="2">
    <source>
        <dbReference type="Proteomes" id="UP001152562"/>
    </source>
</evidence>
<gene>
    <name evidence="1" type="ORF">PIBRA_LOCUS12727</name>
</gene>
<proteinExistence type="predicted"/>
<sequence>MVVTATLKSAGCDPSEFNINRSTIRRQYVKNRKAVTESLKSEKLTIHWDEELVSFAFFDDEVSVQEKKKVVKALKHS</sequence>
<evidence type="ECO:0000313" key="1">
    <source>
        <dbReference type="EMBL" id="CAH4036988.1"/>
    </source>
</evidence>
<name>A0A9P0TVM8_PIEBR</name>
<dbReference type="AlphaFoldDB" id="A0A9P0TVM8"/>
<keyword evidence="2" id="KW-1185">Reference proteome</keyword>
<dbReference type="EMBL" id="CALOZG010000085">
    <property type="protein sequence ID" value="CAH4036988.1"/>
    <property type="molecule type" value="Genomic_DNA"/>
</dbReference>
<reference evidence="1" key="1">
    <citation type="submission" date="2022-05" db="EMBL/GenBank/DDBJ databases">
        <authorList>
            <person name="Okamura Y."/>
        </authorList>
    </citation>
    <scope>NUCLEOTIDE SEQUENCE</scope>
</reference>
<dbReference type="Proteomes" id="UP001152562">
    <property type="component" value="Unassembled WGS sequence"/>
</dbReference>
<organism evidence="1 2">
    <name type="scientific">Pieris brassicae</name>
    <name type="common">White butterfly</name>
    <name type="synonym">Large white butterfly</name>
    <dbReference type="NCBI Taxonomy" id="7116"/>
    <lineage>
        <taxon>Eukaryota</taxon>
        <taxon>Metazoa</taxon>
        <taxon>Ecdysozoa</taxon>
        <taxon>Arthropoda</taxon>
        <taxon>Hexapoda</taxon>
        <taxon>Insecta</taxon>
        <taxon>Pterygota</taxon>
        <taxon>Neoptera</taxon>
        <taxon>Endopterygota</taxon>
        <taxon>Lepidoptera</taxon>
        <taxon>Glossata</taxon>
        <taxon>Ditrysia</taxon>
        <taxon>Papilionoidea</taxon>
        <taxon>Pieridae</taxon>
        <taxon>Pierinae</taxon>
        <taxon>Pieris</taxon>
    </lineage>
</organism>